<comment type="caution">
    <text evidence="1">The sequence shown here is derived from an EMBL/GenBank/DDBJ whole genome shotgun (WGS) entry which is preliminary data.</text>
</comment>
<dbReference type="EMBL" id="JPOS01000136">
    <property type="protein sequence ID" value="KGE84790.1"/>
    <property type="molecule type" value="Genomic_DNA"/>
</dbReference>
<dbReference type="AlphaFoldDB" id="A0A098RXY4"/>
<reference evidence="1 2" key="1">
    <citation type="journal article" date="2014" name="Int. J. Syst. Evol. Microbiol.">
        <title>Phaeodactylibacter xiamenensis gen. nov., sp. nov., a member of the family Saprospiraceae isolated from the marine alga Phaeodactylum tricornutum.</title>
        <authorList>
            <person name="Chen Z.Jr."/>
            <person name="Lei X."/>
            <person name="Lai Q."/>
            <person name="Li Y."/>
            <person name="Zhang B."/>
            <person name="Zhang J."/>
            <person name="Zhang H."/>
            <person name="Yang L."/>
            <person name="Zheng W."/>
            <person name="Tian Y."/>
            <person name="Yu Z."/>
            <person name="Xu H.Jr."/>
            <person name="Zheng T."/>
        </authorList>
    </citation>
    <scope>NUCLEOTIDE SEQUENCE [LARGE SCALE GENOMIC DNA]</scope>
    <source>
        <strain evidence="1 2">KD52</strain>
    </source>
</reference>
<evidence type="ECO:0000313" key="2">
    <source>
        <dbReference type="Proteomes" id="UP000029736"/>
    </source>
</evidence>
<evidence type="ECO:0000313" key="1">
    <source>
        <dbReference type="EMBL" id="KGE84790.1"/>
    </source>
</evidence>
<sequence length="60" mass="6918">MFTAFAFYSILPKQAAIFLFSKTRSGGFFKFFKLSDLDDQFSGNTDTLIYFIARKTNLTQ</sequence>
<accession>A0A098RXY4</accession>
<dbReference type="Proteomes" id="UP000029736">
    <property type="component" value="Unassembled WGS sequence"/>
</dbReference>
<name>A0A098RXY4_9BACT</name>
<protein>
    <submittedName>
        <fullName evidence="1">Uncharacterized protein</fullName>
    </submittedName>
</protein>
<proteinExistence type="predicted"/>
<organism evidence="1 2">
    <name type="scientific">Phaeodactylibacter xiamenensis</name>
    <dbReference type="NCBI Taxonomy" id="1524460"/>
    <lineage>
        <taxon>Bacteria</taxon>
        <taxon>Pseudomonadati</taxon>
        <taxon>Bacteroidota</taxon>
        <taxon>Saprospiria</taxon>
        <taxon>Saprospirales</taxon>
        <taxon>Haliscomenobacteraceae</taxon>
        <taxon>Phaeodactylibacter</taxon>
    </lineage>
</organism>
<gene>
    <name evidence="1" type="ORF">IX84_31885</name>
</gene>
<keyword evidence="2" id="KW-1185">Reference proteome</keyword>